<gene>
    <name evidence="2" type="ORF">NDU88_003360</name>
</gene>
<protein>
    <submittedName>
        <fullName evidence="2">Uncharacterized protein</fullName>
    </submittedName>
</protein>
<name>A0AAV7WNV2_PLEWA</name>
<evidence type="ECO:0000256" key="1">
    <source>
        <dbReference type="SAM" id="MobiDB-lite"/>
    </source>
</evidence>
<evidence type="ECO:0000313" key="2">
    <source>
        <dbReference type="EMBL" id="KAJ1215752.1"/>
    </source>
</evidence>
<dbReference type="AlphaFoldDB" id="A0AAV7WNV2"/>
<feature type="compositionally biased region" description="Basic and acidic residues" evidence="1">
    <location>
        <begin position="59"/>
        <end position="77"/>
    </location>
</feature>
<dbReference type="Proteomes" id="UP001066276">
    <property type="component" value="Chromosome 1_1"/>
</dbReference>
<reference evidence="2" key="1">
    <citation type="journal article" date="2022" name="bioRxiv">
        <title>Sequencing and chromosome-scale assembly of the giantPleurodeles waltlgenome.</title>
        <authorList>
            <person name="Brown T."/>
            <person name="Elewa A."/>
            <person name="Iarovenko S."/>
            <person name="Subramanian E."/>
            <person name="Araus A.J."/>
            <person name="Petzold A."/>
            <person name="Susuki M."/>
            <person name="Suzuki K.-i.T."/>
            <person name="Hayashi T."/>
            <person name="Toyoda A."/>
            <person name="Oliveira C."/>
            <person name="Osipova E."/>
            <person name="Leigh N.D."/>
            <person name="Simon A."/>
            <person name="Yun M.H."/>
        </authorList>
    </citation>
    <scope>NUCLEOTIDE SEQUENCE</scope>
    <source>
        <strain evidence="2">20211129_DDA</strain>
        <tissue evidence="2">Liver</tissue>
    </source>
</reference>
<proteinExistence type="predicted"/>
<sequence length="159" mass="17051">MKRKTLCSPDCYETHGLAGGNSLHQKRGRAGGRQAQLVQGRERHSAAWTAVTCGLISGKMEEKRKEGGDPTYAEKGRKNWKKQGQHPSEEEDLVCHHQEGADPGGQQPGERPLSEEVGEPKMIGLEDPRGPAGAVLPTRSGCPSAHNSPNGLHFCGGLP</sequence>
<keyword evidence="3" id="KW-1185">Reference proteome</keyword>
<accession>A0AAV7WNV2</accession>
<evidence type="ECO:0000313" key="3">
    <source>
        <dbReference type="Proteomes" id="UP001066276"/>
    </source>
</evidence>
<dbReference type="EMBL" id="JANPWB010000001">
    <property type="protein sequence ID" value="KAJ1215752.1"/>
    <property type="molecule type" value="Genomic_DNA"/>
</dbReference>
<organism evidence="2 3">
    <name type="scientific">Pleurodeles waltl</name>
    <name type="common">Iberian ribbed newt</name>
    <dbReference type="NCBI Taxonomy" id="8319"/>
    <lineage>
        <taxon>Eukaryota</taxon>
        <taxon>Metazoa</taxon>
        <taxon>Chordata</taxon>
        <taxon>Craniata</taxon>
        <taxon>Vertebrata</taxon>
        <taxon>Euteleostomi</taxon>
        <taxon>Amphibia</taxon>
        <taxon>Batrachia</taxon>
        <taxon>Caudata</taxon>
        <taxon>Salamandroidea</taxon>
        <taxon>Salamandridae</taxon>
        <taxon>Pleurodelinae</taxon>
        <taxon>Pleurodeles</taxon>
    </lineage>
</organism>
<comment type="caution">
    <text evidence="2">The sequence shown here is derived from an EMBL/GenBank/DDBJ whole genome shotgun (WGS) entry which is preliminary data.</text>
</comment>
<feature type="region of interest" description="Disordered" evidence="1">
    <location>
        <begin position="59"/>
        <end position="159"/>
    </location>
</feature>